<organism evidence="10 11">
    <name type="scientific">Candidatus Woykebacteria bacterium RIFCSPHIGHO2_01_FULL_39_12</name>
    <dbReference type="NCBI Taxonomy" id="1802599"/>
    <lineage>
        <taxon>Bacteria</taxon>
        <taxon>Candidatus Woykeibacteriota</taxon>
    </lineage>
</organism>
<accession>A0A1G1WJV0</accession>
<feature type="transmembrane region" description="Helical" evidence="8">
    <location>
        <begin position="204"/>
        <end position="224"/>
    </location>
</feature>
<feature type="transmembrane region" description="Helical" evidence="8">
    <location>
        <begin position="12"/>
        <end position="31"/>
    </location>
</feature>
<feature type="transmembrane region" description="Helical" evidence="8">
    <location>
        <begin position="249"/>
        <end position="273"/>
    </location>
</feature>
<dbReference type="Pfam" id="PF13231">
    <property type="entry name" value="PMT_2"/>
    <property type="match status" value="1"/>
</dbReference>
<dbReference type="PANTHER" id="PTHR33908">
    <property type="entry name" value="MANNOSYLTRANSFERASE YKCB-RELATED"/>
    <property type="match status" value="1"/>
</dbReference>
<dbReference type="PANTHER" id="PTHR33908:SF11">
    <property type="entry name" value="MEMBRANE PROTEIN"/>
    <property type="match status" value="1"/>
</dbReference>
<keyword evidence="6 8" id="KW-1133">Transmembrane helix</keyword>
<feature type="transmembrane region" description="Helical" evidence="8">
    <location>
        <begin position="294"/>
        <end position="313"/>
    </location>
</feature>
<keyword evidence="7 8" id="KW-0472">Membrane</keyword>
<feature type="transmembrane region" description="Helical" evidence="8">
    <location>
        <begin position="344"/>
        <end position="364"/>
    </location>
</feature>
<feature type="domain" description="Glycosyltransferase RgtA/B/C/D-like" evidence="9">
    <location>
        <begin position="66"/>
        <end position="221"/>
    </location>
</feature>
<proteinExistence type="predicted"/>
<reference evidence="10 11" key="1">
    <citation type="journal article" date="2016" name="Nat. Commun.">
        <title>Thousands of microbial genomes shed light on interconnected biogeochemical processes in an aquifer system.</title>
        <authorList>
            <person name="Anantharaman K."/>
            <person name="Brown C.T."/>
            <person name="Hug L.A."/>
            <person name="Sharon I."/>
            <person name="Castelle C.J."/>
            <person name="Probst A.J."/>
            <person name="Thomas B.C."/>
            <person name="Singh A."/>
            <person name="Wilkins M.J."/>
            <person name="Karaoz U."/>
            <person name="Brodie E.L."/>
            <person name="Williams K.H."/>
            <person name="Hubbard S.S."/>
            <person name="Banfield J.F."/>
        </authorList>
    </citation>
    <scope>NUCLEOTIDE SEQUENCE [LARGE SCALE GENOMIC DNA]</scope>
</reference>
<feature type="transmembrane region" description="Helical" evidence="8">
    <location>
        <begin position="87"/>
        <end position="107"/>
    </location>
</feature>
<feature type="transmembrane region" description="Helical" evidence="8">
    <location>
        <begin position="160"/>
        <end position="192"/>
    </location>
</feature>
<evidence type="ECO:0000259" key="9">
    <source>
        <dbReference type="Pfam" id="PF13231"/>
    </source>
</evidence>
<comment type="subcellular location">
    <subcellularLocation>
        <location evidence="1">Cell membrane</location>
        <topology evidence="1">Multi-pass membrane protein</topology>
    </subcellularLocation>
</comment>
<feature type="transmembrane region" description="Helical" evidence="8">
    <location>
        <begin position="137"/>
        <end position="154"/>
    </location>
</feature>
<comment type="caution">
    <text evidence="10">The sequence shown here is derived from an EMBL/GenBank/DDBJ whole genome shotgun (WGS) entry which is preliminary data.</text>
</comment>
<name>A0A1G1WJV0_9BACT</name>
<dbReference type="InterPro" id="IPR050297">
    <property type="entry name" value="LipidA_mod_glycosyltrf_83"/>
</dbReference>
<evidence type="ECO:0000256" key="6">
    <source>
        <dbReference type="ARBA" id="ARBA00022989"/>
    </source>
</evidence>
<evidence type="ECO:0000256" key="4">
    <source>
        <dbReference type="ARBA" id="ARBA00022679"/>
    </source>
</evidence>
<keyword evidence="2" id="KW-1003">Cell membrane</keyword>
<dbReference type="GO" id="GO:0005886">
    <property type="term" value="C:plasma membrane"/>
    <property type="evidence" value="ECO:0007669"/>
    <property type="project" value="UniProtKB-SubCell"/>
</dbReference>
<keyword evidence="5 8" id="KW-0812">Transmembrane</keyword>
<feature type="transmembrane region" description="Helical" evidence="8">
    <location>
        <begin position="319"/>
        <end position="337"/>
    </location>
</feature>
<dbReference type="GO" id="GO:0009103">
    <property type="term" value="P:lipopolysaccharide biosynthetic process"/>
    <property type="evidence" value="ECO:0007669"/>
    <property type="project" value="UniProtKB-ARBA"/>
</dbReference>
<evidence type="ECO:0000313" key="11">
    <source>
        <dbReference type="Proteomes" id="UP000177900"/>
    </source>
</evidence>
<dbReference type="AlphaFoldDB" id="A0A1G1WJV0"/>
<evidence type="ECO:0000256" key="8">
    <source>
        <dbReference type="SAM" id="Phobius"/>
    </source>
</evidence>
<evidence type="ECO:0000256" key="2">
    <source>
        <dbReference type="ARBA" id="ARBA00022475"/>
    </source>
</evidence>
<evidence type="ECO:0000256" key="1">
    <source>
        <dbReference type="ARBA" id="ARBA00004651"/>
    </source>
</evidence>
<evidence type="ECO:0000313" key="10">
    <source>
        <dbReference type="EMBL" id="OGY27982.1"/>
    </source>
</evidence>
<keyword evidence="4" id="KW-0808">Transferase</keyword>
<evidence type="ECO:0000256" key="3">
    <source>
        <dbReference type="ARBA" id="ARBA00022676"/>
    </source>
</evidence>
<gene>
    <name evidence="10" type="ORF">A2864_00655</name>
</gene>
<sequence>MIGRSLSKIEQFVLQQKLLLILLFVTFLVRLPSLYEPFWYGDEGVYMAVAQGLERGQALYSGVFDNKPPAIFLLAAASIKFFGLTIWSFRFVLMIWVLVSIIAIYFLGRKMFGNRGGLISASVYAALTATPFLEGNIANAEIFMALPITLGFLVGLNKNYFLSGILFSLAVLFKFPAVFDFGAFFLFTLLLITFKNPLECVKNLGVLTLGFIFPIAATVLYFVINGHFNYFVNATLFGNVNYVDYGNRYIIPNGLLVFKFLPSLLLFSALLIWRFAPQISSFRFFIKRPLEVDFNVLLSLWFMLSLYGASFGGRDFPHYLIQSLPAASFLICSIIIGQHRRMSILLLSIGMALILLFGFRTQYFRANYYPNFVKYATGQMRFDQWAAFFDAKTPRNYALAAYLRESNGENQSRTKVTDRIYIWANEPQIYFLANRLSPTRFVTAYHVVTKDVQMEVVNDLIEKPPLYILVERPKPHSFPELDTLLKRGYNFVGITENVEFYRLSENSSPL</sequence>
<evidence type="ECO:0000256" key="5">
    <source>
        <dbReference type="ARBA" id="ARBA00022692"/>
    </source>
</evidence>
<dbReference type="EMBL" id="MHCV01000006">
    <property type="protein sequence ID" value="OGY27982.1"/>
    <property type="molecule type" value="Genomic_DNA"/>
</dbReference>
<dbReference type="Proteomes" id="UP000177900">
    <property type="component" value="Unassembled WGS sequence"/>
</dbReference>
<dbReference type="GO" id="GO:0016763">
    <property type="term" value="F:pentosyltransferase activity"/>
    <property type="evidence" value="ECO:0007669"/>
    <property type="project" value="TreeGrafter"/>
</dbReference>
<keyword evidence="3" id="KW-0328">Glycosyltransferase</keyword>
<protein>
    <recommendedName>
        <fullName evidence="9">Glycosyltransferase RgtA/B/C/D-like domain-containing protein</fullName>
    </recommendedName>
</protein>
<dbReference type="InterPro" id="IPR038731">
    <property type="entry name" value="RgtA/B/C-like"/>
</dbReference>
<evidence type="ECO:0000256" key="7">
    <source>
        <dbReference type="ARBA" id="ARBA00023136"/>
    </source>
</evidence>